<dbReference type="PRINTS" id="PR00303">
    <property type="entry name" value="SECYTRNLCASE"/>
</dbReference>
<dbReference type="GO" id="GO:0015031">
    <property type="term" value="P:protein transport"/>
    <property type="evidence" value="ECO:0007669"/>
    <property type="project" value="InterPro"/>
</dbReference>
<protein>
    <submittedName>
        <fullName evidence="3">Preprotein translocase subunit secY</fullName>
    </submittedName>
</protein>
<reference evidence="3" key="1">
    <citation type="submission" date="2014-07" db="EMBL/GenBank/DDBJ databases">
        <authorList>
            <person name="Monot Marc"/>
        </authorList>
    </citation>
    <scope>NUCLEOTIDE SEQUENCE</scope>
    <source>
        <strain evidence="3">7032989</strain>
    </source>
</reference>
<dbReference type="AlphaFoldDB" id="A0A069ANP8"/>
<dbReference type="PANTHER" id="PTHR10906">
    <property type="entry name" value="SECY/SEC61-ALPHA FAMILY MEMBER"/>
    <property type="match status" value="1"/>
</dbReference>
<organism evidence="3">
    <name type="scientific">Clostridioides difficile</name>
    <name type="common">Peptoclostridium difficile</name>
    <dbReference type="NCBI Taxonomy" id="1496"/>
    <lineage>
        <taxon>Bacteria</taxon>
        <taxon>Bacillati</taxon>
        <taxon>Bacillota</taxon>
        <taxon>Clostridia</taxon>
        <taxon>Peptostreptococcales</taxon>
        <taxon>Peptostreptococcaceae</taxon>
        <taxon>Clostridioides</taxon>
    </lineage>
</organism>
<proteinExistence type="inferred from homology"/>
<accession>A0A069ANP8</accession>
<name>A0A069ANP8_CLODI</name>
<dbReference type="GO" id="GO:0016020">
    <property type="term" value="C:membrane"/>
    <property type="evidence" value="ECO:0007669"/>
    <property type="project" value="InterPro"/>
</dbReference>
<feature type="transmembrane region" description="Helical" evidence="2">
    <location>
        <begin position="6"/>
        <end position="22"/>
    </location>
</feature>
<dbReference type="InterPro" id="IPR002208">
    <property type="entry name" value="SecY/SEC61-alpha"/>
</dbReference>
<evidence type="ECO:0000256" key="2">
    <source>
        <dbReference type="SAM" id="Phobius"/>
    </source>
</evidence>
<keyword evidence="2" id="KW-0812">Transmembrane</keyword>
<keyword evidence="2" id="KW-0472">Membrane</keyword>
<evidence type="ECO:0000256" key="1">
    <source>
        <dbReference type="RuleBase" id="RU004349"/>
    </source>
</evidence>
<dbReference type="SUPFAM" id="SSF103491">
    <property type="entry name" value="Preprotein translocase SecY subunit"/>
    <property type="match status" value="1"/>
</dbReference>
<dbReference type="EMBL" id="LK932843">
    <property type="protein sequence ID" value="CDS94240.1"/>
    <property type="molecule type" value="Genomic_DNA"/>
</dbReference>
<dbReference type="InterPro" id="IPR023201">
    <property type="entry name" value="SecY_dom_sf"/>
</dbReference>
<dbReference type="Pfam" id="PF00344">
    <property type="entry name" value="SecY"/>
    <property type="match status" value="1"/>
</dbReference>
<dbReference type="Gene3D" id="1.10.3370.10">
    <property type="entry name" value="SecY subunit domain"/>
    <property type="match status" value="1"/>
</dbReference>
<sequence length="127" mass="14466">MALFAATVIFFCYFYTALVFSPKEMAENLKKSGAFVPGIRPGEQTSRYLEKVVLRLTLFGALYITTICLIPEFLTTVLNVPFYLGGTSLLILVVVTMDFSTQINSYRLTQQYDKLMTRSEMKSFSRK</sequence>
<keyword evidence="2" id="KW-1133">Transmembrane helix</keyword>
<comment type="similarity">
    <text evidence="1">Belongs to the SecY/SEC61-alpha family.</text>
</comment>
<feature type="transmembrane region" description="Helical" evidence="2">
    <location>
        <begin position="80"/>
        <end position="99"/>
    </location>
</feature>
<evidence type="ECO:0000313" key="3">
    <source>
        <dbReference type="EMBL" id="CDS94240.1"/>
    </source>
</evidence>
<feature type="transmembrane region" description="Helical" evidence="2">
    <location>
        <begin position="52"/>
        <end position="74"/>
    </location>
</feature>
<gene>
    <name evidence="3" type="ORF">BN1095_1940001</name>
</gene>